<comment type="caution">
    <text evidence="1">The sequence shown here is derived from an EMBL/GenBank/DDBJ whole genome shotgun (WGS) entry which is preliminary data.</text>
</comment>
<accession>A0ABD3FCI8</accession>
<dbReference type="EMBL" id="JBIMZQ010000027">
    <property type="protein sequence ID" value="KAL3663637.1"/>
    <property type="molecule type" value="Genomic_DNA"/>
</dbReference>
<reference evidence="1 2" key="1">
    <citation type="submission" date="2024-09" db="EMBL/GenBank/DDBJ databases">
        <title>Genome sequencing and assembly of Phytophthora oleae, isolate VK10A, causative agent of rot of olive drupes.</title>
        <authorList>
            <person name="Conti Taguali S."/>
            <person name="Riolo M."/>
            <person name="La Spada F."/>
            <person name="Cacciola S.O."/>
            <person name="Dionisio G."/>
        </authorList>
    </citation>
    <scope>NUCLEOTIDE SEQUENCE [LARGE SCALE GENOMIC DNA]</scope>
    <source>
        <strain evidence="1 2">VK10A</strain>
    </source>
</reference>
<name>A0ABD3FCI8_9STRA</name>
<dbReference type="AlphaFoldDB" id="A0ABD3FCI8"/>
<gene>
    <name evidence="1" type="ORF">V7S43_011523</name>
</gene>
<protein>
    <submittedName>
        <fullName evidence="1">Uncharacterized protein</fullName>
    </submittedName>
</protein>
<evidence type="ECO:0000313" key="1">
    <source>
        <dbReference type="EMBL" id="KAL3663637.1"/>
    </source>
</evidence>
<proteinExistence type="predicted"/>
<dbReference type="Proteomes" id="UP001632037">
    <property type="component" value="Unassembled WGS sequence"/>
</dbReference>
<evidence type="ECO:0000313" key="2">
    <source>
        <dbReference type="Proteomes" id="UP001632037"/>
    </source>
</evidence>
<sequence length="60" mass="6756">MVGLMPLEPLCAGDTVMDPQWLRTTKVLTVNASMTRSPIELATESLHADQAQMRRKRFPD</sequence>
<keyword evidence="2" id="KW-1185">Reference proteome</keyword>
<organism evidence="1 2">
    <name type="scientific">Phytophthora oleae</name>
    <dbReference type="NCBI Taxonomy" id="2107226"/>
    <lineage>
        <taxon>Eukaryota</taxon>
        <taxon>Sar</taxon>
        <taxon>Stramenopiles</taxon>
        <taxon>Oomycota</taxon>
        <taxon>Peronosporomycetes</taxon>
        <taxon>Peronosporales</taxon>
        <taxon>Peronosporaceae</taxon>
        <taxon>Phytophthora</taxon>
    </lineage>
</organism>